<dbReference type="AlphaFoldDB" id="A0A380JB46"/>
<keyword evidence="1" id="KW-1133">Transmembrane helix</keyword>
<dbReference type="RefSeq" id="WP_002999573.1">
    <property type="nucleotide sequence ID" value="NZ_UHFA01000002.1"/>
</dbReference>
<dbReference type="OrthoDB" id="2602584at2"/>
<dbReference type="Proteomes" id="UP000254082">
    <property type="component" value="Unassembled WGS sequence"/>
</dbReference>
<keyword evidence="1" id="KW-0472">Membrane</keyword>
<evidence type="ECO:0008006" key="4">
    <source>
        <dbReference type="Google" id="ProtNLM"/>
    </source>
</evidence>
<gene>
    <name evidence="2" type="ORF">NCTC11391_00285</name>
</gene>
<protein>
    <recommendedName>
        <fullName evidence="4">Integral membrane protein</fullName>
    </recommendedName>
</protein>
<evidence type="ECO:0000313" key="2">
    <source>
        <dbReference type="EMBL" id="SUN35305.1"/>
    </source>
</evidence>
<feature type="transmembrane region" description="Helical" evidence="1">
    <location>
        <begin position="134"/>
        <end position="151"/>
    </location>
</feature>
<keyword evidence="1" id="KW-0812">Transmembrane</keyword>
<feature type="transmembrane region" description="Helical" evidence="1">
    <location>
        <begin position="76"/>
        <end position="92"/>
    </location>
</feature>
<proteinExistence type="predicted"/>
<organism evidence="2 3">
    <name type="scientific">Streptococcus downei MFe28</name>
    <dbReference type="NCBI Taxonomy" id="764290"/>
    <lineage>
        <taxon>Bacteria</taxon>
        <taxon>Bacillati</taxon>
        <taxon>Bacillota</taxon>
        <taxon>Bacilli</taxon>
        <taxon>Lactobacillales</taxon>
        <taxon>Streptococcaceae</taxon>
        <taxon>Streptococcus</taxon>
    </lineage>
</organism>
<dbReference type="InterPro" id="IPR046740">
    <property type="entry name" value="DUF6790"/>
</dbReference>
<dbReference type="EMBL" id="UHFA01000002">
    <property type="protein sequence ID" value="SUN35305.1"/>
    <property type="molecule type" value="Genomic_DNA"/>
</dbReference>
<evidence type="ECO:0000256" key="1">
    <source>
        <dbReference type="SAM" id="Phobius"/>
    </source>
</evidence>
<sequence length="156" mass="17366">MFILVLIAAGFVTGFIHLIVIGGFGDLSTISYYLLLHQYVVTFGLLGIIGLITNIIKADENAQSLGWPGGPFQIKYGFSQLGLGIMGVLCIWFKEGFWLGTLINMYIYGVSGLWSHVAEMKRLGKTTKNDIGNIIIDIIYQIILTVLYIYASKIWH</sequence>
<accession>A0A380JB46</accession>
<feature type="transmembrane region" description="Helical" evidence="1">
    <location>
        <begin position="97"/>
        <end position="114"/>
    </location>
</feature>
<name>A0A380JB46_STRDO</name>
<evidence type="ECO:0000313" key="3">
    <source>
        <dbReference type="Proteomes" id="UP000254082"/>
    </source>
</evidence>
<feature type="transmembrane region" description="Helical" evidence="1">
    <location>
        <begin position="32"/>
        <end position="56"/>
    </location>
</feature>
<dbReference type="Pfam" id="PF20589">
    <property type="entry name" value="DUF6790"/>
    <property type="match status" value="1"/>
</dbReference>
<reference evidence="2 3" key="1">
    <citation type="submission" date="2018-06" db="EMBL/GenBank/DDBJ databases">
        <authorList>
            <consortium name="Pathogen Informatics"/>
            <person name="Doyle S."/>
        </authorList>
    </citation>
    <scope>NUCLEOTIDE SEQUENCE [LARGE SCALE GENOMIC DNA]</scope>
    <source>
        <strain evidence="3">NCTC 11391</strain>
    </source>
</reference>
<keyword evidence="3" id="KW-1185">Reference proteome</keyword>
<feature type="transmembrane region" description="Helical" evidence="1">
    <location>
        <begin position="6"/>
        <end position="25"/>
    </location>
</feature>